<comment type="caution">
    <text evidence="1">The sequence shown here is derived from an EMBL/GenBank/DDBJ whole genome shotgun (WGS) entry which is preliminary data.</text>
</comment>
<dbReference type="EMBL" id="JXKM01000020">
    <property type="protein sequence ID" value="OJG33374.1"/>
    <property type="molecule type" value="Genomic_DNA"/>
</dbReference>
<proteinExistence type="predicted"/>
<dbReference type="NCBIfam" id="NF033948">
    <property type="entry name" value="AcrIIA3_fam"/>
    <property type="match status" value="1"/>
</dbReference>
<evidence type="ECO:0000313" key="1">
    <source>
        <dbReference type="EMBL" id="OJG33374.1"/>
    </source>
</evidence>
<dbReference type="Proteomes" id="UP000183700">
    <property type="component" value="Unassembled WGS sequence"/>
</dbReference>
<name>A0A1L8SNE3_9ENTE</name>
<keyword evidence="2" id="KW-1185">Reference proteome</keyword>
<gene>
    <name evidence="1" type="ORF">RV00_GL001488</name>
</gene>
<dbReference type="STRING" id="319970.RV00_GL001488"/>
<evidence type="ECO:0000313" key="2">
    <source>
        <dbReference type="Proteomes" id="UP000183700"/>
    </source>
</evidence>
<protein>
    <submittedName>
        <fullName evidence="1">Uncharacterized protein</fullName>
    </submittedName>
</protein>
<accession>A0A1L8SNE3</accession>
<dbReference type="AlphaFoldDB" id="A0A1L8SNE3"/>
<sequence length="114" mass="13153">MTQAWSWFKNEDVVLADIEWVSYEDNEKTFGVCLKAAWAKAKEYAEEEEDFVKAVASSEELKAWNWAERKLNVKSDLTDEAKYNDMLNIDKESFGLSVWQKAIKAVSLYSRTAA</sequence>
<organism evidence="1 2">
    <name type="scientific">Enterococcus devriesei</name>
    <dbReference type="NCBI Taxonomy" id="319970"/>
    <lineage>
        <taxon>Bacteria</taxon>
        <taxon>Bacillati</taxon>
        <taxon>Bacillota</taxon>
        <taxon>Bacilli</taxon>
        <taxon>Lactobacillales</taxon>
        <taxon>Enterococcaceae</taxon>
        <taxon>Enterococcus</taxon>
    </lineage>
</organism>
<reference evidence="1 2" key="1">
    <citation type="submission" date="2014-12" db="EMBL/GenBank/DDBJ databases">
        <title>Draft genome sequences of 29 type strains of Enterococci.</title>
        <authorList>
            <person name="Zhong Z."/>
            <person name="Sun Z."/>
            <person name="Liu W."/>
            <person name="Zhang W."/>
            <person name="Zhang H."/>
        </authorList>
    </citation>
    <scope>NUCLEOTIDE SEQUENCE [LARGE SCALE GENOMIC DNA]</scope>
    <source>
        <strain evidence="1 2">DSM 22802</strain>
    </source>
</reference>